<feature type="chain" id="PRO_5039345454" evidence="6">
    <location>
        <begin position="25"/>
        <end position="497"/>
    </location>
</feature>
<gene>
    <name evidence="7" type="ORF">HGI30_14080</name>
</gene>
<dbReference type="PANTHER" id="PTHR43649:SF33">
    <property type="entry name" value="POLYGALACTURONAN_RHAMNOGALACTURONAN-BINDING PROTEIN YTCQ"/>
    <property type="match status" value="1"/>
</dbReference>
<dbReference type="KEGG" id="palr:HGI30_14080"/>
<accession>A0A6H2GYR7</accession>
<feature type="signal peptide" evidence="6">
    <location>
        <begin position="1"/>
        <end position="24"/>
    </location>
</feature>
<dbReference type="Gene3D" id="3.40.190.10">
    <property type="entry name" value="Periplasmic binding protein-like II"/>
    <property type="match status" value="2"/>
</dbReference>
<evidence type="ECO:0000313" key="8">
    <source>
        <dbReference type="Proteomes" id="UP000502136"/>
    </source>
</evidence>
<reference evidence="7 8" key="1">
    <citation type="submission" date="2020-04" db="EMBL/GenBank/DDBJ databases">
        <title>Novel Paenibacillus strain UniB2 isolated from commercial digestive syrup.</title>
        <authorList>
            <person name="Thorat V."/>
            <person name="Kirdat K."/>
            <person name="Tiwarekar B."/>
            <person name="Yadav A."/>
        </authorList>
    </citation>
    <scope>NUCLEOTIDE SEQUENCE [LARGE SCALE GENOMIC DNA]</scope>
    <source>
        <strain evidence="7 8">UniB2</strain>
    </source>
</reference>
<dbReference type="InterPro" id="IPR050490">
    <property type="entry name" value="Bact_solute-bd_prot1"/>
</dbReference>
<keyword evidence="3" id="KW-0472">Membrane</keyword>
<dbReference type="RefSeq" id="WP_168908136.1">
    <property type="nucleotide sequence ID" value="NZ_CP051428.1"/>
</dbReference>
<keyword evidence="2 6" id="KW-0732">Signal</keyword>
<evidence type="ECO:0000256" key="6">
    <source>
        <dbReference type="SAM" id="SignalP"/>
    </source>
</evidence>
<keyword evidence="5" id="KW-0449">Lipoprotein</keyword>
<dbReference type="SUPFAM" id="SSF53850">
    <property type="entry name" value="Periplasmic binding protein-like II"/>
    <property type="match status" value="1"/>
</dbReference>
<protein>
    <submittedName>
        <fullName evidence="7">Extracellular solute-binding protein</fullName>
    </submittedName>
</protein>
<name>A0A6H2GYR7_9BACL</name>
<dbReference type="Proteomes" id="UP000502136">
    <property type="component" value="Chromosome"/>
</dbReference>
<dbReference type="PROSITE" id="PS51257">
    <property type="entry name" value="PROKAR_LIPOPROTEIN"/>
    <property type="match status" value="1"/>
</dbReference>
<evidence type="ECO:0000256" key="4">
    <source>
        <dbReference type="ARBA" id="ARBA00023139"/>
    </source>
</evidence>
<evidence type="ECO:0000256" key="1">
    <source>
        <dbReference type="ARBA" id="ARBA00022475"/>
    </source>
</evidence>
<dbReference type="Pfam" id="PF01547">
    <property type="entry name" value="SBP_bac_1"/>
    <property type="match status" value="1"/>
</dbReference>
<evidence type="ECO:0000313" key="7">
    <source>
        <dbReference type="EMBL" id="QJC52581.1"/>
    </source>
</evidence>
<evidence type="ECO:0000256" key="5">
    <source>
        <dbReference type="ARBA" id="ARBA00023288"/>
    </source>
</evidence>
<proteinExistence type="predicted"/>
<sequence length="497" mass="54349">MKKWTTIAFTAALAVTVTACSSNAGNPAANAGGAGADPGGGSGQPVTLKIVYKDEGTSNAASVKFFQELEKALAKDEGLDVKFELVDLAQGSYAENLNLLLLGGTIPDIIYFQGGDQQMAEQGLLEDLTPYIEKSEHLKTILEPHNQTRMASYPYLLWIKPLAPKVPVVRADWFEAMDSSKALTADPSVDNYYAFFKELAEKKPGSGKPSYALTAAGDIAEINTIFNAAFGLDQTWIKKDDGTFEYSRISEGEKEKLAFYNKLYKEGLLDPQFITKQWDTKEDAFYKGEAGVITGTAGKIIDLYNGRMQELGGESAKLVVLPPAKGVSQGFGATDVTKESRGLAISSQSANKEAAFQVFDYLASPKGQMLDRLGYEGENYAVVDGKIELNDNYYNNWYARFWEPVEIKSEIPLQTPLLGEPGAKSLELASTFYTEDNSFIIPEQFVANWDAMNNLYKEYSTDFITGKKDLSEFGAFVDAWNAAGGADITAYANETIQ</sequence>
<dbReference type="AlphaFoldDB" id="A0A6H2GYR7"/>
<dbReference type="InterPro" id="IPR006059">
    <property type="entry name" value="SBP"/>
</dbReference>
<keyword evidence="8" id="KW-1185">Reference proteome</keyword>
<organism evidence="7 8">
    <name type="scientific">Paenibacillus albicereus</name>
    <dbReference type="NCBI Taxonomy" id="2726185"/>
    <lineage>
        <taxon>Bacteria</taxon>
        <taxon>Bacillati</taxon>
        <taxon>Bacillota</taxon>
        <taxon>Bacilli</taxon>
        <taxon>Bacillales</taxon>
        <taxon>Paenibacillaceae</taxon>
        <taxon>Paenibacillus</taxon>
    </lineage>
</organism>
<evidence type="ECO:0000256" key="3">
    <source>
        <dbReference type="ARBA" id="ARBA00023136"/>
    </source>
</evidence>
<dbReference type="EMBL" id="CP051428">
    <property type="protein sequence ID" value="QJC52581.1"/>
    <property type="molecule type" value="Genomic_DNA"/>
</dbReference>
<evidence type="ECO:0000256" key="2">
    <source>
        <dbReference type="ARBA" id="ARBA00022729"/>
    </source>
</evidence>
<keyword evidence="4" id="KW-0564">Palmitate</keyword>
<dbReference type="PANTHER" id="PTHR43649">
    <property type="entry name" value="ARABINOSE-BINDING PROTEIN-RELATED"/>
    <property type="match status" value="1"/>
</dbReference>
<keyword evidence="1" id="KW-1003">Cell membrane</keyword>